<evidence type="ECO:0000313" key="2">
    <source>
        <dbReference type="Proteomes" id="UP000717585"/>
    </source>
</evidence>
<organism evidence="1 2">
    <name type="scientific">Carpediemonas membranifera</name>
    <dbReference type="NCBI Taxonomy" id="201153"/>
    <lineage>
        <taxon>Eukaryota</taxon>
        <taxon>Metamonada</taxon>
        <taxon>Carpediemonas-like organisms</taxon>
        <taxon>Carpediemonas</taxon>
    </lineage>
</organism>
<evidence type="ECO:0000313" key="1">
    <source>
        <dbReference type="EMBL" id="KAG9390249.1"/>
    </source>
</evidence>
<comment type="caution">
    <text evidence="1">The sequence shown here is derived from an EMBL/GenBank/DDBJ whole genome shotgun (WGS) entry which is preliminary data.</text>
</comment>
<dbReference type="EMBL" id="JAHDYR010000066">
    <property type="protein sequence ID" value="KAG9390249.1"/>
    <property type="molecule type" value="Genomic_DNA"/>
</dbReference>
<dbReference type="Proteomes" id="UP000717585">
    <property type="component" value="Unassembled WGS sequence"/>
</dbReference>
<accession>A0A8J6DXJ1</accession>
<protein>
    <submittedName>
        <fullName evidence="1">Uncharacterized protein</fullName>
    </submittedName>
</protein>
<gene>
    <name evidence="1" type="ORF">J8273_8289</name>
</gene>
<dbReference type="AlphaFoldDB" id="A0A8J6DXJ1"/>
<reference evidence="1" key="1">
    <citation type="submission" date="2021-05" db="EMBL/GenBank/DDBJ databases">
        <title>A free-living protist that lacks canonical eukaryotic 1 DNA replication and segregation systems.</title>
        <authorList>
            <person name="Salas-Leiva D.E."/>
            <person name="Tromer E.C."/>
            <person name="Curtis B.A."/>
            <person name="Jerlstrom-Hultqvist J."/>
            <person name="Kolisko M."/>
            <person name="Yi Z."/>
            <person name="Salas-Leiva J.S."/>
            <person name="Gallot-Lavallee L."/>
            <person name="Kops G.J.P.L."/>
            <person name="Archibald J.M."/>
            <person name="Simpson A.G.B."/>
            <person name="Roger A.J."/>
        </authorList>
    </citation>
    <scope>NUCLEOTIDE SEQUENCE</scope>
    <source>
        <strain evidence="1">BICM</strain>
    </source>
</reference>
<sequence>MKPLKLQCLISTLRDSQSFEDMLFIGAGAIMRQAKDCLVEHTASLLSSSQVVQRISPSFNMEWYASQEPATLVELHRELIDASNTFNLSLTSILDELLRASTALDIHIPSKPLQGAGLAVATVRLPRHLSRREDQVRILLGRVTLALVHLFWASADCAYSAASVLLAHRQRGSWVASPHANTVVTDPVGVIAGLCADVAAVCHELLVALSKKDGHKVLHGVRADVYRQSRVYIDIVANGMAKLRVECGGDLP</sequence>
<name>A0A8J6DXJ1_9EUKA</name>
<keyword evidence="2" id="KW-1185">Reference proteome</keyword>
<proteinExistence type="predicted"/>